<proteinExistence type="predicted"/>
<protein>
    <submittedName>
        <fullName evidence="2">Mu homology domain-containing protein</fullName>
    </submittedName>
</protein>
<name>A0A8H6LX08_9AGAR</name>
<comment type="caution">
    <text evidence="2">The sequence shown here is derived from an EMBL/GenBank/DDBJ whole genome shotgun (WGS) entry which is preliminary data.</text>
</comment>
<dbReference type="EMBL" id="JACGCI010000124">
    <property type="protein sequence ID" value="KAF6744291.1"/>
    <property type="molecule type" value="Genomic_DNA"/>
</dbReference>
<dbReference type="InterPro" id="IPR028565">
    <property type="entry name" value="MHD"/>
</dbReference>
<sequence>FHQCVRLSRFENDRTISFIPPDGEFEHISCRFSSPVEPLIWVEAAMESHTGSRLECIVKAHFKRRSSANNVEIYVPVPDDTEVRYNQYAPGKSAFVWKIKQLGESKEFSSATFLLPIPRIHEVLYRDGDKHAPITVKFEIPYFTVFGIEVR</sequence>
<dbReference type="Gene3D" id="2.60.40.1170">
    <property type="entry name" value="Mu homology domain, subdomain B"/>
    <property type="match status" value="1"/>
</dbReference>
<feature type="domain" description="MHD" evidence="1">
    <location>
        <begin position="1"/>
        <end position="151"/>
    </location>
</feature>
<dbReference type="OrthoDB" id="3163527at2759"/>
<dbReference type="InterPro" id="IPR050431">
    <property type="entry name" value="Adaptor_comp_med_subunit"/>
</dbReference>
<evidence type="ECO:0000313" key="2">
    <source>
        <dbReference type="EMBL" id="KAF6744291.1"/>
    </source>
</evidence>
<dbReference type="SUPFAM" id="SSF49447">
    <property type="entry name" value="Second domain of Mu2 adaptin subunit (ap50) of ap2 adaptor"/>
    <property type="match status" value="1"/>
</dbReference>
<evidence type="ECO:0000313" key="3">
    <source>
        <dbReference type="Proteomes" id="UP000521943"/>
    </source>
</evidence>
<dbReference type="AlphaFoldDB" id="A0A8H6LX08"/>
<evidence type="ECO:0000259" key="1">
    <source>
        <dbReference type="PROSITE" id="PS51072"/>
    </source>
</evidence>
<gene>
    <name evidence="2" type="ORF">DFP72DRAFT_826097</name>
</gene>
<accession>A0A8H6LX08</accession>
<dbReference type="Proteomes" id="UP000521943">
    <property type="component" value="Unassembled WGS sequence"/>
</dbReference>
<dbReference type="PROSITE" id="PS51072">
    <property type="entry name" value="MHD"/>
    <property type="match status" value="1"/>
</dbReference>
<dbReference type="Pfam" id="PF00928">
    <property type="entry name" value="Adap_comp_sub"/>
    <property type="match status" value="1"/>
</dbReference>
<dbReference type="PANTHER" id="PTHR10529">
    <property type="entry name" value="AP COMPLEX SUBUNIT MU"/>
    <property type="match status" value="1"/>
</dbReference>
<keyword evidence="3" id="KW-1185">Reference proteome</keyword>
<dbReference type="InterPro" id="IPR036168">
    <property type="entry name" value="AP2_Mu_C_sf"/>
</dbReference>
<organism evidence="2 3">
    <name type="scientific">Ephemerocybe angulata</name>
    <dbReference type="NCBI Taxonomy" id="980116"/>
    <lineage>
        <taxon>Eukaryota</taxon>
        <taxon>Fungi</taxon>
        <taxon>Dikarya</taxon>
        <taxon>Basidiomycota</taxon>
        <taxon>Agaricomycotina</taxon>
        <taxon>Agaricomycetes</taxon>
        <taxon>Agaricomycetidae</taxon>
        <taxon>Agaricales</taxon>
        <taxon>Agaricineae</taxon>
        <taxon>Psathyrellaceae</taxon>
        <taxon>Ephemerocybe</taxon>
    </lineage>
</organism>
<feature type="non-terminal residue" evidence="2">
    <location>
        <position position="1"/>
    </location>
</feature>
<reference evidence="2 3" key="1">
    <citation type="submission" date="2020-07" db="EMBL/GenBank/DDBJ databases">
        <title>Comparative genomics of pyrophilous fungi reveals a link between fire events and developmental genes.</title>
        <authorList>
            <consortium name="DOE Joint Genome Institute"/>
            <person name="Steindorff A.S."/>
            <person name="Carver A."/>
            <person name="Calhoun S."/>
            <person name="Stillman K."/>
            <person name="Liu H."/>
            <person name="Lipzen A."/>
            <person name="Pangilinan J."/>
            <person name="Labutti K."/>
            <person name="Bruns T.D."/>
            <person name="Grigoriev I.V."/>
        </authorList>
    </citation>
    <scope>NUCLEOTIDE SEQUENCE [LARGE SCALE GENOMIC DNA]</scope>
    <source>
        <strain evidence="2 3">CBS 144469</strain>
    </source>
</reference>